<dbReference type="OrthoDB" id="7835505at2"/>
<accession>A0A238LCA4</accession>
<dbReference type="RefSeq" id="WP_093991316.1">
    <property type="nucleotide sequence ID" value="NZ_FXZK01000001.1"/>
</dbReference>
<protein>
    <submittedName>
        <fullName evidence="1">Uncharacterized protein</fullName>
    </submittedName>
</protein>
<proteinExistence type="predicted"/>
<evidence type="ECO:0000313" key="1">
    <source>
        <dbReference type="EMBL" id="SMY07251.1"/>
    </source>
</evidence>
<sequence length="252" mass="28051">MFEEDNADSAVAFARDFLDRYTAVGFGALSKREVDLLLIQLLQRHLLGFHAKSDFDAALMLRTTKRKIRGLRDEVSFRDARDENYLNTSLRQELKRAEVLPSDLGMIKIQLDDAVLRGYAEKIVRSEYGIVDSSFNSAILQLSGEKYLLLCLTVLTPEERDQAQQALAEIRPPQPQEDGQQETLFTRFKDAFVAGAGQQAGKLCVSGAMALVTGGASIILETSEPLTEAGRGIGRALQQSWEYFTQDQQVGE</sequence>
<organism evidence="1 2">
    <name type="scientific">Flavimaricola marinus</name>
    <dbReference type="NCBI Taxonomy" id="1819565"/>
    <lineage>
        <taxon>Bacteria</taxon>
        <taxon>Pseudomonadati</taxon>
        <taxon>Pseudomonadota</taxon>
        <taxon>Alphaproteobacteria</taxon>
        <taxon>Rhodobacterales</taxon>
        <taxon>Paracoccaceae</taxon>
        <taxon>Flavimaricola</taxon>
    </lineage>
</organism>
<dbReference type="EMBL" id="FXZK01000001">
    <property type="protein sequence ID" value="SMY07251.1"/>
    <property type="molecule type" value="Genomic_DNA"/>
</dbReference>
<evidence type="ECO:0000313" key="2">
    <source>
        <dbReference type="Proteomes" id="UP000201613"/>
    </source>
</evidence>
<name>A0A238LCA4_9RHOB</name>
<gene>
    <name evidence="1" type="ORF">LOM8899_01384</name>
</gene>
<keyword evidence="2" id="KW-1185">Reference proteome</keyword>
<reference evidence="1 2" key="1">
    <citation type="submission" date="2017-05" db="EMBL/GenBank/DDBJ databases">
        <authorList>
            <person name="Song R."/>
            <person name="Chenine A.L."/>
            <person name="Ruprecht R.M."/>
        </authorList>
    </citation>
    <scope>NUCLEOTIDE SEQUENCE [LARGE SCALE GENOMIC DNA]</scope>
    <source>
        <strain evidence="1 2">CECT 8899</strain>
    </source>
</reference>
<dbReference type="AlphaFoldDB" id="A0A238LCA4"/>
<dbReference type="Proteomes" id="UP000201613">
    <property type="component" value="Unassembled WGS sequence"/>
</dbReference>